<keyword evidence="4" id="KW-0812">Transmembrane</keyword>
<dbReference type="AlphaFoldDB" id="N1WQL3"/>
<accession>N1WQL3</accession>
<dbReference type="RefSeq" id="WP_003001140.1">
    <property type="nucleotide sequence ID" value="NZ_AOHC02000026.1"/>
</dbReference>
<dbReference type="InterPro" id="IPR004089">
    <property type="entry name" value="MCPsignal_dom"/>
</dbReference>
<evidence type="ECO:0000256" key="3">
    <source>
        <dbReference type="PROSITE-ProRule" id="PRU00284"/>
    </source>
</evidence>
<comment type="caution">
    <text evidence="6">The sequence shown here is derived from an EMBL/GenBank/DDBJ whole genome shotgun (WGS) entry which is preliminary data.</text>
</comment>
<dbReference type="STRING" id="1218598.LEP1GSC060_1707"/>
<dbReference type="PANTHER" id="PTHR43531:SF11">
    <property type="entry name" value="METHYL-ACCEPTING CHEMOTAXIS PROTEIN 3"/>
    <property type="match status" value="1"/>
</dbReference>
<dbReference type="GO" id="GO:0004888">
    <property type="term" value="F:transmembrane signaling receptor activity"/>
    <property type="evidence" value="ECO:0007669"/>
    <property type="project" value="TreeGrafter"/>
</dbReference>
<dbReference type="Pfam" id="PF12729">
    <property type="entry name" value="4HB_MCP_1"/>
    <property type="match status" value="1"/>
</dbReference>
<sequence>MLLFGSVLIPIAALVALALINTKDRIEDIETIYEDRVIPLKQLKRISDFYAIYIVDCVHKVRSGTFTPEEGVTNLDKATNGIQEEWTAYIGTRLVPEEENIIKELNPLFLASNATVAEARELMVTKNFQELGVFADTRLYPKIDPVTAKIEELIQVQLRITDVLYIKAEKEFTYSWFLFILLSGVTLTYIFLIALFYSIQLVKGLNTVSNAVKNADFSHPVTVEEDDRKKDELYLLHLAFRLFQIKVKEMFDTIMSFSESIVASSEQLSQSADHLSSNAQSESASIEQISASVEEISSGMEYVNRNAETQYALISSFNGEMRELEGMINEVGGAVKNSLEKISEMYVKTGSGKTTMGDLSESMEKIESSSVEMQSITAIIKEISEKVNLLALNAAIEAARAGEHGRGFAVVASEITRLAEQTDSSAMTIEELIKTSNAEIETGRKIVENSVTVYAEILSGLEHLKESSNRIVATMELQQEKKEKIRSGVDQVDTKSEDIRNSVKEQKIAINETANAVSNISITVQNSAANSEEIAGSAISLLQIAKNLQEMMSFLKS</sequence>
<keyword evidence="4" id="KW-1133">Transmembrane helix</keyword>
<feature type="domain" description="Methyl-accepting transducer" evidence="5">
    <location>
        <begin position="257"/>
        <end position="521"/>
    </location>
</feature>
<keyword evidence="4" id="KW-0472">Membrane</keyword>
<evidence type="ECO:0000259" key="5">
    <source>
        <dbReference type="PROSITE" id="PS50111"/>
    </source>
</evidence>
<evidence type="ECO:0000313" key="6">
    <source>
        <dbReference type="EMBL" id="EMY78108.1"/>
    </source>
</evidence>
<dbReference type="GO" id="GO:0007165">
    <property type="term" value="P:signal transduction"/>
    <property type="evidence" value="ECO:0007669"/>
    <property type="project" value="UniProtKB-KW"/>
</dbReference>
<dbReference type="GO" id="GO:0005886">
    <property type="term" value="C:plasma membrane"/>
    <property type="evidence" value="ECO:0007669"/>
    <property type="project" value="TreeGrafter"/>
</dbReference>
<evidence type="ECO:0000256" key="4">
    <source>
        <dbReference type="SAM" id="Phobius"/>
    </source>
</evidence>
<dbReference type="GO" id="GO:0006935">
    <property type="term" value="P:chemotaxis"/>
    <property type="evidence" value="ECO:0007669"/>
    <property type="project" value="UniProtKB-KW"/>
</dbReference>
<dbReference type="PANTHER" id="PTHR43531">
    <property type="entry name" value="PROTEIN ICFG"/>
    <property type="match status" value="1"/>
</dbReference>
<dbReference type="PROSITE" id="PS50111">
    <property type="entry name" value="CHEMOTAXIS_TRANSDUC_2"/>
    <property type="match status" value="1"/>
</dbReference>
<dbReference type="SUPFAM" id="SSF58104">
    <property type="entry name" value="Methyl-accepting chemotaxis protein (MCP) signaling domain"/>
    <property type="match status" value="1"/>
</dbReference>
<organism evidence="6 7">
    <name type="scientific">Leptospira weilii serovar Ranarum str. ICFT</name>
    <dbReference type="NCBI Taxonomy" id="1218598"/>
    <lineage>
        <taxon>Bacteria</taxon>
        <taxon>Pseudomonadati</taxon>
        <taxon>Spirochaetota</taxon>
        <taxon>Spirochaetia</taxon>
        <taxon>Leptospirales</taxon>
        <taxon>Leptospiraceae</taxon>
        <taxon>Leptospira</taxon>
    </lineage>
</organism>
<name>N1WQL3_9LEPT</name>
<keyword evidence="7" id="KW-1185">Reference proteome</keyword>
<feature type="transmembrane region" description="Helical" evidence="4">
    <location>
        <begin position="174"/>
        <end position="197"/>
    </location>
</feature>
<evidence type="ECO:0000313" key="7">
    <source>
        <dbReference type="Proteomes" id="UP000012313"/>
    </source>
</evidence>
<gene>
    <name evidence="6" type="ORF">LEP1GSC060_1707</name>
</gene>
<evidence type="ECO:0000256" key="1">
    <source>
        <dbReference type="ARBA" id="ARBA00022500"/>
    </source>
</evidence>
<keyword evidence="3" id="KW-0807">Transducer</keyword>
<proteinExistence type="inferred from homology"/>
<dbReference type="InterPro" id="IPR024478">
    <property type="entry name" value="HlyB_4HB_MCP"/>
</dbReference>
<keyword evidence="1" id="KW-0145">Chemotaxis</keyword>
<dbReference type="SMART" id="SM00283">
    <property type="entry name" value="MA"/>
    <property type="match status" value="1"/>
</dbReference>
<dbReference type="Pfam" id="PF00015">
    <property type="entry name" value="MCPsignal"/>
    <property type="match status" value="1"/>
</dbReference>
<dbReference type="Gene3D" id="1.10.287.950">
    <property type="entry name" value="Methyl-accepting chemotaxis protein"/>
    <property type="match status" value="1"/>
</dbReference>
<protein>
    <submittedName>
        <fullName evidence="6">Signal transduction four helix bundle sensory module</fullName>
    </submittedName>
</protein>
<dbReference type="InterPro" id="IPR051310">
    <property type="entry name" value="MCP_chemotaxis"/>
</dbReference>
<comment type="similarity">
    <text evidence="2">Belongs to the methyl-accepting chemotaxis (MCP) protein family.</text>
</comment>
<dbReference type="EMBL" id="AOHC02000026">
    <property type="protein sequence ID" value="EMY78108.1"/>
    <property type="molecule type" value="Genomic_DNA"/>
</dbReference>
<dbReference type="Proteomes" id="UP000012313">
    <property type="component" value="Unassembled WGS sequence"/>
</dbReference>
<reference evidence="6" key="1">
    <citation type="submission" date="2013-03" db="EMBL/GenBank/DDBJ databases">
        <authorList>
            <person name="Harkins D.M."/>
            <person name="Durkin A.S."/>
            <person name="Brinkac L.M."/>
            <person name="Haft D.H."/>
            <person name="Selengut J.D."/>
            <person name="Sanka R."/>
            <person name="DePew J."/>
            <person name="Purushe J."/>
            <person name="Hartskeerl R.A."/>
            <person name="Ahmed A."/>
            <person name="van der Linden H."/>
            <person name="Goris M.G.A."/>
            <person name="Vinetz J.M."/>
            <person name="Sutton G.G."/>
            <person name="Nierman W.C."/>
            <person name="Fouts D.E."/>
        </authorList>
    </citation>
    <scope>NUCLEOTIDE SEQUENCE [LARGE SCALE GENOMIC DNA]</scope>
    <source>
        <strain evidence="6">ICFT</strain>
    </source>
</reference>
<evidence type="ECO:0000256" key="2">
    <source>
        <dbReference type="ARBA" id="ARBA00029447"/>
    </source>
</evidence>